<keyword evidence="1" id="KW-0472">Membrane</keyword>
<evidence type="ECO:0000256" key="1">
    <source>
        <dbReference type="SAM" id="Phobius"/>
    </source>
</evidence>
<dbReference type="EMBL" id="PGUV01000001">
    <property type="protein sequence ID" value="PLS09905.1"/>
    <property type="molecule type" value="Genomic_DNA"/>
</dbReference>
<keyword evidence="1" id="KW-0812">Transmembrane</keyword>
<name>A0A9Q6F3G4_9BACI</name>
<feature type="transmembrane region" description="Helical" evidence="1">
    <location>
        <begin position="234"/>
        <end position="252"/>
    </location>
</feature>
<sequence length="272" mass="31919">MFVIREWKNLITDLYADKWKISSWFCLFILTILFLIKSARLEDLKGTISIADAMDQFFSIYTFTFPLSPLFLLFVSIGVIPFFSLFRIIRYRSRSELFLALIARLFGISFCFTLLLLFFGYIISGIWCGNFVHYWDTTAGTPYIRYGDQINLTSFSVIWMITRYFITSTLVFFFISAAVSAIYLFLSNYIYSFIVVMSLIIMDRMMKNFYEFSILHDHLSLNLDQWLVPESFETTVFLFTGGTILLFSLIYAKMVKKDYSDGKIDENNVKKN</sequence>
<reference evidence="2 3" key="1">
    <citation type="submission" date="2017-12" db="EMBL/GenBank/DDBJ databases">
        <title>Comparative Functional Genomics of Dry Heat Resistant strains isolated from the Viking Spacecraft.</title>
        <authorList>
            <person name="Seuylemezian A."/>
            <person name="Cooper K."/>
            <person name="Vaishampayan P."/>
        </authorList>
    </citation>
    <scope>NUCLEOTIDE SEQUENCE [LARGE SCALE GENOMIC DNA]</scope>
    <source>
        <strain evidence="2 3">V48-19</strain>
    </source>
</reference>
<dbReference type="AlphaFoldDB" id="A0A9Q6F3G4"/>
<dbReference type="Proteomes" id="UP000234803">
    <property type="component" value="Unassembled WGS sequence"/>
</dbReference>
<feature type="transmembrane region" description="Helical" evidence="1">
    <location>
        <begin position="182"/>
        <end position="202"/>
    </location>
</feature>
<comment type="caution">
    <text evidence="2">The sequence shown here is derived from an EMBL/GenBank/DDBJ whole genome shotgun (WGS) entry which is preliminary data.</text>
</comment>
<feature type="transmembrane region" description="Helical" evidence="1">
    <location>
        <begin position="21"/>
        <end position="40"/>
    </location>
</feature>
<evidence type="ECO:0000313" key="3">
    <source>
        <dbReference type="Proteomes" id="UP000234803"/>
    </source>
</evidence>
<dbReference type="RefSeq" id="WP_101859709.1">
    <property type="nucleotide sequence ID" value="NZ_JARNMZ010000003.1"/>
</dbReference>
<feature type="transmembrane region" description="Helical" evidence="1">
    <location>
        <begin position="60"/>
        <end position="86"/>
    </location>
</feature>
<protein>
    <submittedName>
        <fullName evidence="2">Uncharacterized protein</fullName>
    </submittedName>
</protein>
<organism evidence="2 3">
    <name type="scientific">Bacillus halotolerans</name>
    <dbReference type="NCBI Taxonomy" id="260554"/>
    <lineage>
        <taxon>Bacteria</taxon>
        <taxon>Bacillati</taxon>
        <taxon>Bacillota</taxon>
        <taxon>Bacilli</taxon>
        <taxon>Bacillales</taxon>
        <taxon>Bacillaceae</taxon>
        <taxon>Bacillus</taxon>
    </lineage>
</organism>
<feature type="transmembrane region" description="Helical" evidence="1">
    <location>
        <begin position="157"/>
        <end position="175"/>
    </location>
</feature>
<keyword evidence="1" id="KW-1133">Transmembrane helix</keyword>
<feature type="transmembrane region" description="Helical" evidence="1">
    <location>
        <begin position="98"/>
        <end position="123"/>
    </location>
</feature>
<evidence type="ECO:0000313" key="2">
    <source>
        <dbReference type="EMBL" id="PLS09905.1"/>
    </source>
</evidence>
<proteinExistence type="predicted"/>
<gene>
    <name evidence="2" type="ORF">CUU63_00910</name>
</gene>
<accession>A0A9Q6F3G4</accession>